<dbReference type="InterPro" id="IPR012001">
    <property type="entry name" value="Thiamin_PyroP_enz_TPP-bd_dom"/>
</dbReference>
<dbReference type="InterPro" id="IPR029061">
    <property type="entry name" value="THDP-binding"/>
</dbReference>
<gene>
    <name evidence="8" type="ORF">METZ01_LOCUS52090</name>
</gene>
<sequence>MTSRTKKQHGKTITCGEAAMRLLTKYGVDTVFGIPGVHTLDYCRELRDGPIRHIQVRNEQGAGFMADGYARAARRPGVALVISGPGVTNALTAIGQSWADSIPVLLLSSETDSSTHGKGWGALHEIPDQRAVTAQLTALSARAKSPEDVPELIGQAFGVFSSQRPRPVHISIPIDVLAQPVSEDWMAMKLPKRAQPSADDIKAAANMLRSAKRPLLMVGGGAVDASVPVRKLVELLQAPVVCSTAGKGIVPDDHPLSLNASTVRPEVQSFISTADVILAVGTELAETDSFVERLDFRGDIIRIDLDPRKLNDQYPSTIGIVADANASIQALLAEGGYKSKRQEKEIYAELEKIRQKIIENLTVSEKQHMRLLSSLADQMPDDTFYAGDICQLVYTGAFGMNVSSPGCWSYPAGYCALGCGLPNAIGAKLAQPDRPVVCLTGDGGFMFTVQELIVASEEKLGIPIIIWENGGLKQIQDDMNSRSIPLVGVEGGNPDFIRLSESMGCDGIIAESLEHATETVLSGFSKDRPTMIIIREGEKWLT</sequence>
<dbReference type="SUPFAM" id="SSF52467">
    <property type="entry name" value="DHS-like NAD/FAD-binding domain"/>
    <property type="match status" value="1"/>
</dbReference>
<dbReference type="PROSITE" id="PS00187">
    <property type="entry name" value="TPP_ENZYMES"/>
    <property type="match status" value="1"/>
</dbReference>
<evidence type="ECO:0000313" key="8">
    <source>
        <dbReference type="EMBL" id="SUZ99236.1"/>
    </source>
</evidence>
<feature type="domain" description="Thiamine pyrophosphate enzyme central" evidence="5">
    <location>
        <begin position="201"/>
        <end position="331"/>
    </location>
</feature>
<dbReference type="Pfam" id="PF02776">
    <property type="entry name" value="TPP_enzyme_N"/>
    <property type="match status" value="1"/>
</dbReference>
<dbReference type="InterPro" id="IPR012000">
    <property type="entry name" value="Thiamin_PyroP_enz_cen_dom"/>
</dbReference>
<keyword evidence="3 4" id="KW-0786">Thiamine pyrophosphate</keyword>
<dbReference type="SUPFAM" id="SSF52518">
    <property type="entry name" value="Thiamin diphosphate-binding fold (THDP-binding)"/>
    <property type="match status" value="2"/>
</dbReference>
<dbReference type="Gene3D" id="3.40.50.1220">
    <property type="entry name" value="TPP-binding domain"/>
    <property type="match status" value="1"/>
</dbReference>
<dbReference type="InterPro" id="IPR000399">
    <property type="entry name" value="TPP-bd_CS"/>
</dbReference>
<dbReference type="InterPro" id="IPR045229">
    <property type="entry name" value="TPP_enz"/>
</dbReference>
<dbReference type="FunFam" id="3.40.50.970:FF:000007">
    <property type="entry name" value="Acetolactate synthase"/>
    <property type="match status" value="1"/>
</dbReference>
<dbReference type="GO" id="GO:0009099">
    <property type="term" value="P:L-valine biosynthetic process"/>
    <property type="evidence" value="ECO:0007669"/>
    <property type="project" value="TreeGrafter"/>
</dbReference>
<dbReference type="PANTHER" id="PTHR18968">
    <property type="entry name" value="THIAMINE PYROPHOSPHATE ENZYMES"/>
    <property type="match status" value="1"/>
</dbReference>
<organism evidence="8">
    <name type="scientific">marine metagenome</name>
    <dbReference type="NCBI Taxonomy" id="408172"/>
    <lineage>
        <taxon>unclassified sequences</taxon>
        <taxon>metagenomes</taxon>
        <taxon>ecological metagenomes</taxon>
    </lineage>
</organism>
<evidence type="ECO:0000256" key="4">
    <source>
        <dbReference type="RuleBase" id="RU362132"/>
    </source>
</evidence>
<comment type="similarity">
    <text evidence="2 4">Belongs to the TPP enzyme family.</text>
</comment>
<name>A0A381S585_9ZZZZ</name>
<dbReference type="InterPro" id="IPR011766">
    <property type="entry name" value="TPP_enzyme_TPP-bd"/>
</dbReference>
<evidence type="ECO:0000256" key="1">
    <source>
        <dbReference type="ARBA" id="ARBA00001964"/>
    </source>
</evidence>
<evidence type="ECO:0000259" key="5">
    <source>
        <dbReference type="Pfam" id="PF00205"/>
    </source>
</evidence>
<comment type="cofactor">
    <cofactor evidence="1">
        <name>thiamine diphosphate</name>
        <dbReference type="ChEBI" id="CHEBI:58937"/>
    </cofactor>
</comment>
<dbReference type="AlphaFoldDB" id="A0A381S585"/>
<dbReference type="PANTHER" id="PTHR18968:SF13">
    <property type="entry name" value="ACETOLACTATE SYNTHASE CATALYTIC SUBUNIT, MITOCHONDRIAL"/>
    <property type="match status" value="1"/>
</dbReference>
<accession>A0A381S585</accession>
<dbReference type="CDD" id="cd07035">
    <property type="entry name" value="TPP_PYR_POX_like"/>
    <property type="match status" value="1"/>
</dbReference>
<dbReference type="EMBL" id="UINC01002683">
    <property type="protein sequence ID" value="SUZ99236.1"/>
    <property type="molecule type" value="Genomic_DNA"/>
</dbReference>
<dbReference type="GO" id="GO:0050660">
    <property type="term" value="F:flavin adenine dinucleotide binding"/>
    <property type="evidence" value="ECO:0007669"/>
    <property type="project" value="TreeGrafter"/>
</dbReference>
<protein>
    <recommendedName>
        <fullName evidence="9">5-guanidino-2-oxopentanoate decarboxylase</fullName>
    </recommendedName>
</protein>
<dbReference type="GO" id="GO:0009097">
    <property type="term" value="P:isoleucine biosynthetic process"/>
    <property type="evidence" value="ECO:0007669"/>
    <property type="project" value="TreeGrafter"/>
</dbReference>
<dbReference type="GO" id="GO:0000287">
    <property type="term" value="F:magnesium ion binding"/>
    <property type="evidence" value="ECO:0007669"/>
    <property type="project" value="InterPro"/>
</dbReference>
<dbReference type="Gene3D" id="3.40.50.970">
    <property type="match status" value="2"/>
</dbReference>
<proteinExistence type="inferred from homology"/>
<evidence type="ECO:0000256" key="3">
    <source>
        <dbReference type="ARBA" id="ARBA00023052"/>
    </source>
</evidence>
<evidence type="ECO:0008006" key="9">
    <source>
        <dbReference type="Google" id="ProtNLM"/>
    </source>
</evidence>
<reference evidence="8" key="1">
    <citation type="submission" date="2018-05" db="EMBL/GenBank/DDBJ databases">
        <authorList>
            <person name="Lanie J.A."/>
            <person name="Ng W.-L."/>
            <person name="Kazmierczak K.M."/>
            <person name="Andrzejewski T.M."/>
            <person name="Davidsen T.M."/>
            <person name="Wayne K.J."/>
            <person name="Tettelin H."/>
            <person name="Glass J.I."/>
            <person name="Rusch D."/>
            <person name="Podicherti R."/>
            <person name="Tsui H.-C.T."/>
            <person name="Winkler M.E."/>
        </authorList>
    </citation>
    <scope>NUCLEOTIDE SEQUENCE</scope>
</reference>
<dbReference type="NCBIfam" id="NF005712">
    <property type="entry name" value="PRK07524.1"/>
    <property type="match status" value="1"/>
</dbReference>
<evidence type="ECO:0000259" key="7">
    <source>
        <dbReference type="Pfam" id="PF02776"/>
    </source>
</evidence>
<dbReference type="InterPro" id="IPR029035">
    <property type="entry name" value="DHS-like_NAD/FAD-binding_dom"/>
</dbReference>
<evidence type="ECO:0000256" key="2">
    <source>
        <dbReference type="ARBA" id="ARBA00007812"/>
    </source>
</evidence>
<dbReference type="CDD" id="cd00568">
    <property type="entry name" value="TPP_enzymes"/>
    <property type="match status" value="1"/>
</dbReference>
<dbReference type="GO" id="GO:0005948">
    <property type="term" value="C:acetolactate synthase complex"/>
    <property type="evidence" value="ECO:0007669"/>
    <property type="project" value="TreeGrafter"/>
</dbReference>
<evidence type="ECO:0000259" key="6">
    <source>
        <dbReference type="Pfam" id="PF02775"/>
    </source>
</evidence>
<dbReference type="Pfam" id="PF00205">
    <property type="entry name" value="TPP_enzyme_M"/>
    <property type="match status" value="1"/>
</dbReference>
<feature type="domain" description="Thiamine pyrophosphate enzyme TPP-binding" evidence="6">
    <location>
        <begin position="400"/>
        <end position="533"/>
    </location>
</feature>
<dbReference type="GO" id="GO:0003984">
    <property type="term" value="F:acetolactate synthase activity"/>
    <property type="evidence" value="ECO:0007669"/>
    <property type="project" value="TreeGrafter"/>
</dbReference>
<dbReference type="Pfam" id="PF02775">
    <property type="entry name" value="TPP_enzyme_C"/>
    <property type="match status" value="1"/>
</dbReference>
<feature type="domain" description="Thiamine pyrophosphate enzyme N-terminal TPP-binding" evidence="7">
    <location>
        <begin position="14"/>
        <end position="129"/>
    </location>
</feature>
<dbReference type="GO" id="GO:0030976">
    <property type="term" value="F:thiamine pyrophosphate binding"/>
    <property type="evidence" value="ECO:0007669"/>
    <property type="project" value="InterPro"/>
</dbReference>